<dbReference type="AlphaFoldDB" id="A0A554S9S2"/>
<dbReference type="InterPro" id="IPR019051">
    <property type="entry name" value="Trp_biosyn_TM_oprn/chp"/>
</dbReference>
<dbReference type="RefSeq" id="WP_143913159.1">
    <property type="nucleotide sequence ID" value="NZ_VLNT01000006.1"/>
</dbReference>
<dbReference type="Pfam" id="PF09534">
    <property type="entry name" value="Trp_oprn_chp"/>
    <property type="match status" value="1"/>
</dbReference>
<protein>
    <submittedName>
        <fullName evidence="3">Trp biosynthesis-associated membrane protein</fullName>
    </submittedName>
</protein>
<keyword evidence="2" id="KW-0472">Membrane</keyword>
<evidence type="ECO:0000313" key="4">
    <source>
        <dbReference type="Proteomes" id="UP000316988"/>
    </source>
</evidence>
<keyword evidence="2" id="KW-0812">Transmembrane</keyword>
<keyword evidence="2" id="KW-1133">Transmembrane helix</keyword>
<dbReference type="Proteomes" id="UP000316988">
    <property type="component" value="Unassembled WGS sequence"/>
</dbReference>
<reference evidence="3 4" key="1">
    <citation type="submission" date="2019-07" db="EMBL/GenBank/DDBJ databases">
        <authorList>
            <person name="Zhao L.H."/>
        </authorList>
    </citation>
    <scope>NUCLEOTIDE SEQUENCE [LARGE SCALE GENOMIC DNA]</scope>
    <source>
        <strain evidence="3 4">Co35</strain>
    </source>
</reference>
<feature type="transmembrane region" description="Helical" evidence="2">
    <location>
        <begin position="54"/>
        <end position="72"/>
    </location>
</feature>
<evidence type="ECO:0000256" key="1">
    <source>
        <dbReference type="SAM" id="MobiDB-lite"/>
    </source>
</evidence>
<dbReference type="EMBL" id="VLNT01000006">
    <property type="protein sequence ID" value="TSD63104.1"/>
    <property type="molecule type" value="Genomic_DNA"/>
</dbReference>
<comment type="caution">
    <text evidence="3">The sequence shown here is derived from an EMBL/GenBank/DDBJ whole genome shotgun (WGS) entry which is preliminary data.</text>
</comment>
<accession>A0A554S9S2</accession>
<dbReference type="OrthoDB" id="3712369at2"/>
<evidence type="ECO:0000313" key="3">
    <source>
        <dbReference type="EMBL" id="TSD63104.1"/>
    </source>
</evidence>
<feature type="transmembrane region" description="Helical" evidence="2">
    <location>
        <begin position="79"/>
        <end position="97"/>
    </location>
</feature>
<name>A0A554S9S2_9ACTN</name>
<sequence length="190" mass="19534">MNPRRLYAPVVLGLVLAGAGVFASLTRTWGETVVRAEGLPEDQIAVTGSEAMPVVSALGIVLLASGLAVLAGSRRVRQVLGVLVALVAAGCLVWVVAGSGDAVSSAVLSAVRESASFTGDNAPGDVAVSPWRWATAAALALAFACGVVTARFAGSWPTMSSRYESPAARATTEDETDMWKAFDDGRDPTE</sequence>
<proteinExistence type="predicted"/>
<feature type="transmembrane region" description="Helical" evidence="2">
    <location>
        <begin position="133"/>
        <end position="153"/>
    </location>
</feature>
<evidence type="ECO:0000256" key="2">
    <source>
        <dbReference type="SAM" id="Phobius"/>
    </source>
</evidence>
<gene>
    <name evidence="3" type="ORF">FNM00_09260</name>
</gene>
<keyword evidence="4" id="KW-1185">Reference proteome</keyword>
<feature type="compositionally biased region" description="Basic and acidic residues" evidence="1">
    <location>
        <begin position="177"/>
        <end position="190"/>
    </location>
</feature>
<feature type="region of interest" description="Disordered" evidence="1">
    <location>
        <begin position="160"/>
        <end position="190"/>
    </location>
</feature>
<organism evidence="3 4">
    <name type="scientific">Aeromicrobium piscarium</name>
    <dbReference type="NCBI Taxonomy" id="2590901"/>
    <lineage>
        <taxon>Bacteria</taxon>
        <taxon>Bacillati</taxon>
        <taxon>Actinomycetota</taxon>
        <taxon>Actinomycetes</taxon>
        <taxon>Propionibacteriales</taxon>
        <taxon>Nocardioidaceae</taxon>
        <taxon>Aeromicrobium</taxon>
    </lineage>
</organism>